<dbReference type="SUPFAM" id="SSF53383">
    <property type="entry name" value="PLP-dependent transferases"/>
    <property type="match status" value="1"/>
</dbReference>
<evidence type="ECO:0000256" key="1">
    <source>
        <dbReference type="ARBA" id="ARBA00001933"/>
    </source>
</evidence>
<accession>A0A5B8MXD9</accession>
<comment type="similarity">
    <text evidence="2 7">Belongs to the group II decarboxylase family.</text>
</comment>
<keyword evidence="5 7" id="KW-0456">Lyase</keyword>
<keyword evidence="9" id="KW-1185">Reference proteome</keyword>
<evidence type="ECO:0000313" key="9">
    <source>
        <dbReference type="Proteomes" id="UP000316726"/>
    </source>
</evidence>
<dbReference type="InterPro" id="IPR002129">
    <property type="entry name" value="PyrdxlP-dep_de-COase"/>
</dbReference>
<reference evidence="8 9" key="1">
    <citation type="submission" date="2018-07" db="EMBL/GenBank/DDBJ databases">
        <title>The complete nuclear genome of the prasinophyte Chloropicon primus (CCMP1205).</title>
        <authorList>
            <person name="Pombert J.-F."/>
            <person name="Otis C."/>
            <person name="Turmel M."/>
            <person name="Lemieux C."/>
        </authorList>
    </citation>
    <scope>NUCLEOTIDE SEQUENCE [LARGE SCALE GENOMIC DNA]</scope>
    <source>
        <strain evidence="8 9">CCMP1205</strain>
    </source>
</reference>
<keyword evidence="3" id="KW-0210">Decarboxylase</keyword>
<proteinExistence type="inferred from homology"/>
<dbReference type="InterPro" id="IPR015421">
    <property type="entry name" value="PyrdxlP-dep_Trfase_major"/>
</dbReference>
<dbReference type="STRING" id="1764295.A0A5B8MXD9"/>
<evidence type="ECO:0000313" key="8">
    <source>
        <dbReference type="EMBL" id="QDZ25243.1"/>
    </source>
</evidence>
<dbReference type="PROSITE" id="PS00392">
    <property type="entry name" value="DDC_GAD_HDC_YDC"/>
    <property type="match status" value="1"/>
</dbReference>
<evidence type="ECO:0000256" key="7">
    <source>
        <dbReference type="RuleBase" id="RU000382"/>
    </source>
</evidence>
<dbReference type="InterPro" id="IPR015424">
    <property type="entry name" value="PyrdxlP-dep_Trfase"/>
</dbReference>
<evidence type="ECO:0000256" key="5">
    <source>
        <dbReference type="ARBA" id="ARBA00023239"/>
    </source>
</evidence>
<dbReference type="Proteomes" id="UP000316726">
    <property type="component" value="Chromosome 16"/>
</dbReference>
<evidence type="ECO:0000256" key="3">
    <source>
        <dbReference type="ARBA" id="ARBA00022793"/>
    </source>
</evidence>
<evidence type="ECO:0000256" key="6">
    <source>
        <dbReference type="PIRSR" id="PIRSR602129-50"/>
    </source>
</evidence>
<dbReference type="GO" id="GO:0030170">
    <property type="term" value="F:pyridoxal phosphate binding"/>
    <property type="evidence" value="ECO:0007669"/>
    <property type="project" value="InterPro"/>
</dbReference>
<feature type="modified residue" description="N6-(pyridoxal phosphate)lysine" evidence="6">
    <location>
        <position position="351"/>
    </location>
</feature>
<dbReference type="EMBL" id="CP031049">
    <property type="protein sequence ID" value="QDZ25243.1"/>
    <property type="molecule type" value="Genomic_DNA"/>
</dbReference>
<dbReference type="PANTHER" id="PTHR45677:SF8">
    <property type="entry name" value="CYSTEINE SULFINIC ACID DECARBOXYLASE"/>
    <property type="match status" value="1"/>
</dbReference>
<dbReference type="InterPro" id="IPR021115">
    <property type="entry name" value="Pyridoxal-P_BS"/>
</dbReference>
<sequence>MARLPARSLWKAVSGRGGRLLRVGAASKDRVARPITSTTTNGSQNQIVAPKGGTAEDVLEQGARKLLEYVRGASVGSQPVVRLKSPGELKKAFRATGCGLEITGTEEVAGVDELLAAVECVLENSVNTAHPLFFNQLYSRGDPLSILADWMIAATNTNVHTYEVAPVYTVMEAEVLRRCARLIGFEGGYDGLLVPGGSIANLYGMLLARHRADPEWKTRGMNGGPNLVAFTSDHSHYSYKKSAMTMGLGTDNLITIPTDRDTGAMVTEKLEEAILKSKAEGKVPFFVGATAGTTVRGGYDKFDEIADVCSEHGVWMHIDAAWGGGALLSRRQRHTMHGASRTDSYAWNPHKMLGATMQCSIFLTRHKDTLHECNGTSAEYLFQPDKLYTEYDVGDKTIQCGRRADAAKLWLMWKAYGDVGLEKRVDHLYALADHIQERIESSGGKFALTFPRSCTNVGFWYVPRALRPFDFSTADKHALDRIAKVAPYIKNRMQQTGDALIGFQPLDGKPNFFRIVFANADNVTFDDVDQMLERMEAIGEEGFPSKA</sequence>
<dbReference type="OrthoDB" id="639767at2759"/>
<evidence type="ECO:0000256" key="2">
    <source>
        <dbReference type="ARBA" id="ARBA00009533"/>
    </source>
</evidence>
<gene>
    <name evidence="8" type="ORF">A3770_16p77610</name>
</gene>
<protein>
    <submittedName>
        <fullName evidence="8">Glutamate decarboxylase</fullName>
    </submittedName>
</protein>
<organism evidence="8 9">
    <name type="scientific">Chloropicon primus</name>
    <dbReference type="NCBI Taxonomy" id="1764295"/>
    <lineage>
        <taxon>Eukaryota</taxon>
        <taxon>Viridiplantae</taxon>
        <taxon>Chlorophyta</taxon>
        <taxon>Chloropicophyceae</taxon>
        <taxon>Chloropicales</taxon>
        <taxon>Chloropicaceae</taxon>
        <taxon>Chloropicon</taxon>
    </lineage>
</organism>
<dbReference type="AlphaFoldDB" id="A0A5B8MXD9"/>
<comment type="cofactor">
    <cofactor evidence="1 6 7">
        <name>pyridoxal 5'-phosphate</name>
        <dbReference type="ChEBI" id="CHEBI:597326"/>
    </cofactor>
</comment>
<dbReference type="Pfam" id="PF00282">
    <property type="entry name" value="Pyridoxal_deC"/>
    <property type="match status" value="1"/>
</dbReference>
<dbReference type="Gene3D" id="3.40.640.10">
    <property type="entry name" value="Type I PLP-dependent aspartate aminotransferase-like (Major domain)"/>
    <property type="match status" value="1"/>
</dbReference>
<evidence type="ECO:0000256" key="4">
    <source>
        <dbReference type="ARBA" id="ARBA00022898"/>
    </source>
</evidence>
<dbReference type="GO" id="GO:0005737">
    <property type="term" value="C:cytoplasm"/>
    <property type="evidence" value="ECO:0007669"/>
    <property type="project" value="TreeGrafter"/>
</dbReference>
<dbReference type="GO" id="GO:0016831">
    <property type="term" value="F:carboxy-lyase activity"/>
    <property type="evidence" value="ECO:0007669"/>
    <property type="project" value="UniProtKB-KW"/>
</dbReference>
<name>A0A5B8MXD9_9CHLO</name>
<dbReference type="Gene3D" id="3.90.1150.170">
    <property type="match status" value="1"/>
</dbReference>
<dbReference type="GO" id="GO:0019752">
    <property type="term" value="P:carboxylic acid metabolic process"/>
    <property type="evidence" value="ECO:0007669"/>
    <property type="project" value="InterPro"/>
</dbReference>
<keyword evidence="4 6" id="KW-0663">Pyridoxal phosphate</keyword>
<dbReference type="PANTHER" id="PTHR45677">
    <property type="entry name" value="GLUTAMATE DECARBOXYLASE-RELATED"/>
    <property type="match status" value="1"/>
</dbReference>